<organism evidence="2">
    <name type="scientific">viral metagenome</name>
    <dbReference type="NCBI Taxonomy" id="1070528"/>
    <lineage>
        <taxon>unclassified sequences</taxon>
        <taxon>metagenomes</taxon>
        <taxon>organismal metagenomes</taxon>
    </lineage>
</organism>
<evidence type="ECO:0000256" key="1">
    <source>
        <dbReference type="SAM" id="Phobius"/>
    </source>
</evidence>
<evidence type="ECO:0000313" key="2">
    <source>
        <dbReference type="EMBL" id="QHU28741.1"/>
    </source>
</evidence>
<keyword evidence="1" id="KW-1133">Transmembrane helix</keyword>
<proteinExistence type="predicted"/>
<reference evidence="2" key="1">
    <citation type="journal article" date="2020" name="Nature">
        <title>Giant virus diversity and host interactions through global metagenomics.</title>
        <authorList>
            <person name="Schulz F."/>
            <person name="Roux S."/>
            <person name="Paez-Espino D."/>
            <person name="Jungbluth S."/>
            <person name="Walsh D.A."/>
            <person name="Denef V.J."/>
            <person name="McMahon K.D."/>
            <person name="Konstantinidis K.T."/>
            <person name="Eloe-Fadrosh E.A."/>
            <person name="Kyrpides N.C."/>
            <person name="Woyke T."/>
        </authorList>
    </citation>
    <scope>NUCLEOTIDE SEQUENCE</scope>
    <source>
        <strain evidence="2">GVMAG-M-3300027791-30</strain>
    </source>
</reference>
<protein>
    <submittedName>
        <fullName evidence="2">Uncharacterized protein</fullName>
    </submittedName>
</protein>
<keyword evidence="1" id="KW-0812">Transmembrane</keyword>
<keyword evidence="1" id="KW-0472">Membrane</keyword>
<accession>A0A6C0LGC2</accession>
<dbReference type="EMBL" id="MN740474">
    <property type="protein sequence ID" value="QHU28741.1"/>
    <property type="molecule type" value="Genomic_DNA"/>
</dbReference>
<name>A0A6C0LGC2_9ZZZZ</name>
<sequence>MDDYERGKCSPISKHYEFSSTKKMVKIIKFYRILFALQISIILIYYIYNLCV</sequence>
<feature type="transmembrane region" description="Helical" evidence="1">
    <location>
        <begin position="30"/>
        <end position="48"/>
    </location>
</feature>
<dbReference type="AlphaFoldDB" id="A0A6C0LGC2"/>